<dbReference type="RefSeq" id="WP_050658588.1">
    <property type="nucleotide sequence ID" value="NZ_JBLXAC010000019.1"/>
</dbReference>
<evidence type="ECO:0000313" key="2">
    <source>
        <dbReference type="Proteomes" id="UP000268033"/>
    </source>
</evidence>
<dbReference type="EMBL" id="RJUL01000002">
    <property type="protein sequence ID" value="ROQ29795.1"/>
    <property type="molecule type" value="Genomic_DNA"/>
</dbReference>
<gene>
    <name evidence="1" type="ORF">EDC28_102167</name>
</gene>
<dbReference type="InterPro" id="IPR021974">
    <property type="entry name" value="DUF3581"/>
</dbReference>
<dbReference type="OrthoDB" id="5892138at2"/>
<dbReference type="AlphaFoldDB" id="A0A3N1PM66"/>
<organism evidence="1 2">
    <name type="scientific">Gallaecimonas pentaromativorans</name>
    <dbReference type="NCBI Taxonomy" id="584787"/>
    <lineage>
        <taxon>Bacteria</taxon>
        <taxon>Pseudomonadati</taxon>
        <taxon>Pseudomonadota</taxon>
        <taxon>Gammaproteobacteria</taxon>
        <taxon>Enterobacterales</taxon>
        <taxon>Gallaecimonadaceae</taxon>
        <taxon>Gallaecimonas</taxon>
    </lineage>
</organism>
<dbReference type="STRING" id="584787.GCA_001247655_03097"/>
<name>A0A3N1PM66_9GAMM</name>
<dbReference type="Proteomes" id="UP000268033">
    <property type="component" value="Unassembled WGS sequence"/>
</dbReference>
<accession>A0A3N1PM66</accession>
<reference evidence="1 2" key="1">
    <citation type="submission" date="2018-11" db="EMBL/GenBank/DDBJ databases">
        <title>Genomic Encyclopedia of Type Strains, Phase IV (KMG-IV): sequencing the most valuable type-strain genomes for metagenomic binning, comparative biology and taxonomic classification.</title>
        <authorList>
            <person name="Goeker M."/>
        </authorList>
    </citation>
    <scope>NUCLEOTIDE SEQUENCE [LARGE SCALE GENOMIC DNA]</scope>
    <source>
        <strain evidence="1 2">DSM 21945</strain>
    </source>
</reference>
<dbReference type="Pfam" id="PF12119">
    <property type="entry name" value="DUF3581"/>
    <property type="match status" value="1"/>
</dbReference>
<sequence>MFLNDYHQITPEGFAFSRAQASRFAKGVAADFNPIHDEDAKRFCVPGDLLFAMLLSRIGLRQKMRCTFSGMVGGDISLHLADQDSHARILDGAGKEYLDLAYSGDNNPDLALIEHLVKGYVRFSGQNFPPILLPLMKEKAVMVNPARPLVMYQSMAIDLKTVALGAPEIVFSGANLDVEGKRGTAHLRFDFVENGQVVGSGEKVMVLSGLVPYDQAEMDKMVAFYYQRKNAYAA</sequence>
<keyword evidence="2" id="KW-1185">Reference proteome</keyword>
<evidence type="ECO:0000313" key="1">
    <source>
        <dbReference type="EMBL" id="ROQ29795.1"/>
    </source>
</evidence>
<comment type="caution">
    <text evidence="1">The sequence shown here is derived from an EMBL/GenBank/DDBJ whole genome shotgun (WGS) entry which is preliminary data.</text>
</comment>
<proteinExistence type="predicted"/>
<protein>
    <submittedName>
        <fullName evidence="1">Uncharacterized protein DUF3581</fullName>
    </submittedName>
</protein>